<feature type="compositionally biased region" description="Low complexity" evidence="1">
    <location>
        <begin position="148"/>
        <end position="164"/>
    </location>
</feature>
<protein>
    <submittedName>
        <fullName evidence="2">Uncharacterized protein</fullName>
    </submittedName>
</protein>
<accession>A0AAD7U024</accession>
<proteinExistence type="predicted"/>
<dbReference type="Proteomes" id="UP001215151">
    <property type="component" value="Unassembled WGS sequence"/>
</dbReference>
<feature type="region of interest" description="Disordered" evidence="1">
    <location>
        <begin position="273"/>
        <end position="307"/>
    </location>
</feature>
<feature type="compositionally biased region" description="Polar residues" evidence="1">
    <location>
        <begin position="191"/>
        <end position="220"/>
    </location>
</feature>
<name>A0AAD7U024_9APHY</name>
<feature type="region of interest" description="Disordered" evidence="1">
    <location>
        <begin position="324"/>
        <end position="367"/>
    </location>
</feature>
<evidence type="ECO:0000256" key="1">
    <source>
        <dbReference type="SAM" id="MobiDB-lite"/>
    </source>
</evidence>
<feature type="region of interest" description="Disordered" evidence="1">
    <location>
        <begin position="30"/>
        <end position="64"/>
    </location>
</feature>
<gene>
    <name evidence="2" type="ORF">ONZ51_g2142</name>
</gene>
<sequence>MDNIPTANQQLAYLHGQLSVVSNHGYNPADASSPLRSLGSGSGSSSNIKLPPLSSGQDTIPLAESDTPKVLEPSSVSLELAPAPPVPVLSAETGPTGALHDPVSPSTFSISPFGLSTVLIGPTRASIQAWAKVTHAGAPRDTPSPRTSVLHSSGSDDNSSCVSLTRSAARSVDFPHGHRHRSGHAEPRPCYSSQRPSTLNSQSETEGSQGSTADGENSGSELARVPYLSPPSSPRQRLANHGLLAPLPHPRARTAHPRPQPDHLHRPSLQFHQQARLQARPHVSANSSPHSNSSASPLPDRGPEYTPSRLHEFEEWRDRDLHRPRLNSRRQRRDRNGDQERDGNGRRPRALPPIPTTHTPTHTLPPLRPLPPPPPPLIHMGTPRAPAEDVDVIEEITKMLTLSSTSLTQPSTTLVFHRSAVRASLGVSGRAPLRVSQASDVLDDIEQMIMSSPGV</sequence>
<feature type="region of interest" description="Disordered" evidence="1">
    <location>
        <begin position="246"/>
        <end position="265"/>
    </location>
</feature>
<reference evidence="2" key="1">
    <citation type="submission" date="2022-11" db="EMBL/GenBank/DDBJ databases">
        <title>Genome Sequence of Cubamyces cubensis.</title>
        <authorList>
            <person name="Buettner E."/>
        </authorList>
    </citation>
    <scope>NUCLEOTIDE SEQUENCE</scope>
    <source>
        <strain evidence="2">MPL-01</strain>
    </source>
</reference>
<feature type="compositionally biased region" description="Basic and acidic residues" evidence="1">
    <location>
        <begin position="334"/>
        <end position="345"/>
    </location>
</feature>
<organism evidence="2 3">
    <name type="scientific">Trametes cubensis</name>
    <dbReference type="NCBI Taxonomy" id="1111947"/>
    <lineage>
        <taxon>Eukaryota</taxon>
        <taxon>Fungi</taxon>
        <taxon>Dikarya</taxon>
        <taxon>Basidiomycota</taxon>
        <taxon>Agaricomycotina</taxon>
        <taxon>Agaricomycetes</taxon>
        <taxon>Polyporales</taxon>
        <taxon>Polyporaceae</taxon>
        <taxon>Trametes</taxon>
    </lineage>
</organism>
<feature type="compositionally biased region" description="Low complexity" evidence="1">
    <location>
        <begin position="356"/>
        <end position="365"/>
    </location>
</feature>
<feature type="compositionally biased region" description="Basic residues" evidence="1">
    <location>
        <begin position="324"/>
        <end position="333"/>
    </location>
</feature>
<evidence type="ECO:0000313" key="3">
    <source>
        <dbReference type="Proteomes" id="UP001215151"/>
    </source>
</evidence>
<comment type="caution">
    <text evidence="2">The sequence shown here is derived from an EMBL/GenBank/DDBJ whole genome shotgun (WGS) entry which is preliminary data.</text>
</comment>
<dbReference type="AlphaFoldDB" id="A0AAD7U024"/>
<evidence type="ECO:0000313" key="2">
    <source>
        <dbReference type="EMBL" id="KAJ8494678.1"/>
    </source>
</evidence>
<feature type="compositionally biased region" description="Low complexity" evidence="1">
    <location>
        <begin position="284"/>
        <end position="297"/>
    </location>
</feature>
<keyword evidence="3" id="KW-1185">Reference proteome</keyword>
<feature type="region of interest" description="Disordered" evidence="1">
    <location>
        <begin position="135"/>
        <end position="239"/>
    </location>
</feature>
<feature type="compositionally biased region" description="Low complexity" evidence="1">
    <location>
        <begin position="32"/>
        <end position="46"/>
    </location>
</feature>
<dbReference type="EMBL" id="JAPEVG010000033">
    <property type="protein sequence ID" value="KAJ8494678.1"/>
    <property type="molecule type" value="Genomic_DNA"/>
</dbReference>